<keyword evidence="1" id="KW-0539">Nucleus</keyword>
<dbReference type="Pfam" id="PF10545">
    <property type="entry name" value="MADF_DNA_bdg"/>
    <property type="match status" value="1"/>
</dbReference>
<dbReference type="PANTHER" id="PTHR12243:SF67">
    <property type="entry name" value="COREPRESSOR OF PANGOLIN, ISOFORM A-RELATED"/>
    <property type="match status" value="1"/>
</dbReference>
<dbReference type="InterPro" id="IPR004210">
    <property type="entry name" value="BESS_motif"/>
</dbReference>
<keyword evidence="5" id="KW-1185">Reference proteome</keyword>
<dbReference type="PANTHER" id="PTHR12243">
    <property type="entry name" value="MADF DOMAIN TRANSCRIPTION FACTOR"/>
    <property type="match status" value="1"/>
</dbReference>
<evidence type="ECO:0000313" key="4">
    <source>
        <dbReference type="EnsemblMetazoa" id="GBRI033377-PA"/>
    </source>
</evidence>
<dbReference type="AlphaFoldDB" id="A0A1A9WUX6"/>
<dbReference type="PROSITE" id="PS51031">
    <property type="entry name" value="BESS"/>
    <property type="match status" value="1"/>
</dbReference>
<dbReference type="GO" id="GO:0005667">
    <property type="term" value="C:transcription regulator complex"/>
    <property type="evidence" value="ECO:0007669"/>
    <property type="project" value="TreeGrafter"/>
</dbReference>
<evidence type="ECO:0000256" key="1">
    <source>
        <dbReference type="PROSITE-ProRule" id="PRU00371"/>
    </source>
</evidence>
<evidence type="ECO:0000259" key="3">
    <source>
        <dbReference type="PROSITE" id="PS51031"/>
    </source>
</evidence>
<name>A0A1A9WUX6_9MUSC</name>
<dbReference type="Pfam" id="PF02944">
    <property type="entry name" value="BESS"/>
    <property type="match status" value="1"/>
</dbReference>
<reference evidence="5" key="1">
    <citation type="submission" date="2014-03" db="EMBL/GenBank/DDBJ databases">
        <authorList>
            <person name="Aksoy S."/>
            <person name="Warren W."/>
            <person name="Wilson R.K."/>
        </authorList>
    </citation>
    <scope>NUCLEOTIDE SEQUENCE [LARGE SCALE GENOMIC DNA]</scope>
    <source>
        <strain evidence="5">IAEA</strain>
    </source>
</reference>
<dbReference type="PROSITE" id="PS51029">
    <property type="entry name" value="MADF"/>
    <property type="match status" value="1"/>
</dbReference>
<dbReference type="STRING" id="37001.A0A1A9WUX6"/>
<organism evidence="4 5">
    <name type="scientific">Glossina brevipalpis</name>
    <dbReference type="NCBI Taxonomy" id="37001"/>
    <lineage>
        <taxon>Eukaryota</taxon>
        <taxon>Metazoa</taxon>
        <taxon>Ecdysozoa</taxon>
        <taxon>Arthropoda</taxon>
        <taxon>Hexapoda</taxon>
        <taxon>Insecta</taxon>
        <taxon>Pterygota</taxon>
        <taxon>Neoptera</taxon>
        <taxon>Endopterygota</taxon>
        <taxon>Diptera</taxon>
        <taxon>Brachycera</taxon>
        <taxon>Muscomorpha</taxon>
        <taxon>Hippoboscoidea</taxon>
        <taxon>Glossinidae</taxon>
        <taxon>Glossina</taxon>
    </lineage>
</organism>
<comment type="subcellular location">
    <subcellularLocation>
        <location evidence="1">Nucleus</location>
    </subcellularLocation>
</comment>
<feature type="domain" description="MADF" evidence="2">
    <location>
        <begin position="23"/>
        <end position="115"/>
    </location>
</feature>
<evidence type="ECO:0000259" key="2">
    <source>
        <dbReference type="PROSITE" id="PS51029"/>
    </source>
</evidence>
<dbReference type="InterPro" id="IPR039353">
    <property type="entry name" value="TF_Adf1"/>
</dbReference>
<sequence>MKRNNSARKKRSVGKWVVLNEEELIRQVTLRPVLYDRSLKGYRKASSRQQCWVDVSSTMDTTVDECRRRWRSLRDSFAKHYKQMQQNASCGVGSHKKQRKWIFYDQMSFLIPYIDNASYGLDDQLLDDLLDNSEDGQNIVCETQDCEQTQPPTDIKRNIDIEEEQRNHVSVQATDYVPLNVEEKPNNQNSSILSVQCAETNTEEDIESDEKFLLSCAPILKRLTNRQNSLARLKIQQVLYEVEFGTSESSTKVPLRDVGYCKLLVPSNPFSRCFYKMSGLKIIANTQCLLIHIGINRLPRVNGLNFLVYRLNTSQRGASRSSSGLEGILE</sequence>
<dbReference type="GO" id="GO:0003677">
    <property type="term" value="F:DNA binding"/>
    <property type="evidence" value="ECO:0007669"/>
    <property type="project" value="InterPro"/>
</dbReference>
<accession>A0A1A9WUX6</accession>
<dbReference type="EnsemblMetazoa" id="GBRI033377-RA">
    <property type="protein sequence ID" value="GBRI033377-PA"/>
    <property type="gene ID" value="GBRI033377"/>
</dbReference>
<evidence type="ECO:0000313" key="5">
    <source>
        <dbReference type="Proteomes" id="UP000091820"/>
    </source>
</evidence>
<dbReference type="InterPro" id="IPR006578">
    <property type="entry name" value="MADF-dom"/>
</dbReference>
<dbReference type="Proteomes" id="UP000091820">
    <property type="component" value="Unassembled WGS sequence"/>
</dbReference>
<protein>
    <recommendedName>
        <fullName evidence="6">MADF domain-containing protein</fullName>
    </recommendedName>
</protein>
<evidence type="ECO:0008006" key="6">
    <source>
        <dbReference type="Google" id="ProtNLM"/>
    </source>
</evidence>
<dbReference type="GO" id="GO:0006357">
    <property type="term" value="P:regulation of transcription by RNA polymerase II"/>
    <property type="evidence" value="ECO:0007669"/>
    <property type="project" value="TreeGrafter"/>
</dbReference>
<dbReference type="SMART" id="SM00595">
    <property type="entry name" value="MADF"/>
    <property type="match status" value="1"/>
</dbReference>
<feature type="domain" description="BESS" evidence="3">
    <location>
        <begin position="206"/>
        <end position="245"/>
    </location>
</feature>
<dbReference type="GO" id="GO:0005634">
    <property type="term" value="C:nucleus"/>
    <property type="evidence" value="ECO:0007669"/>
    <property type="project" value="UniProtKB-SubCell"/>
</dbReference>
<reference evidence="4" key="2">
    <citation type="submission" date="2020-05" db="UniProtKB">
        <authorList>
            <consortium name="EnsemblMetazoa"/>
        </authorList>
    </citation>
    <scope>IDENTIFICATION</scope>
    <source>
        <strain evidence="4">IAEA</strain>
    </source>
</reference>
<proteinExistence type="predicted"/>
<dbReference type="VEuPathDB" id="VectorBase:GBRI033377"/>